<gene>
    <name evidence="2" type="ORF">ALTATR162_LOCUS5765</name>
</gene>
<reference evidence="2" key="1">
    <citation type="submission" date="2021-05" db="EMBL/GenBank/DDBJ databases">
        <authorList>
            <person name="Stam R."/>
        </authorList>
    </citation>
    <scope>NUCLEOTIDE SEQUENCE</scope>
    <source>
        <strain evidence="2">CS162</strain>
    </source>
</reference>
<dbReference type="AlphaFoldDB" id="A0A8J2I3A1"/>
<feature type="region of interest" description="Disordered" evidence="1">
    <location>
        <begin position="1"/>
        <end position="37"/>
    </location>
</feature>
<dbReference type="Proteomes" id="UP000676310">
    <property type="component" value="Unassembled WGS sequence"/>
</dbReference>
<comment type="caution">
    <text evidence="2">The sequence shown here is derived from an EMBL/GenBank/DDBJ whole genome shotgun (WGS) entry which is preliminary data.</text>
</comment>
<evidence type="ECO:0000313" key="3">
    <source>
        <dbReference type="Proteomes" id="UP000676310"/>
    </source>
</evidence>
<accession>A0A8J2I3A1</accession>
<evidence type="ECO:0000256" key="1">
    <source>
        <dbReference type="SAM" id="MobiDB-lite"/>
    </source>
</evidence>
<protein>
    <submittedName>
        <fullName evidence="2">Uncharacterized protein</fullName>
    </submittedName>
</protein>
<dbReference type="InterPro" id="IPR009003">
    <property type="entry name" value="Peptidase_S1_PA"/>
</dbReference>
<dbReference type="OrthoDB" id="5351220at2759"/>
<evidence type="ECO:0000313" key="2">
    <source>
        <dbReference type="EMBL" id="CAG5160220.1"/>
    </source>
</evidence>
<dbReference type="GeneID" id="67017579"/>
<dbReference type="SUPFAM" id="SSF50494">
    <property type="entry name" value="Trypsin-like serine proteases"/>
    <property type="match status" value="1"/>
</dbReference>
<dbReference type="RefSeq" id="XP_043169320.1">
    <property type="nucleotide sequence ID" value="XM_043313385.1"/>
</dbReference>
<keyword evidence="3" id="KW-1185">Reference proteome</keyword>
<organism evidence="2 3">
    <name type="scientific">Alternaria atra</name>
    <dbReference type="NCBI Taxonomy" id="119953"/>
    <lineage>
        <taxon>Eukaryota</taxon>
        <taxon>Fungi</taxon>
        <taxon>Dikarya</taxon>
        <taxon>Ascomycota</taxon>
        <taxon>Pezizomycotina</taxon>
        <taxon>Dothideomycetes</taxon>
        <taxon>Pleosporomycetidae</taxon>
        <taxon>Pleosporales</taxon>
        <taxon>Pleosporineae</taxon>
        <taxon>Pleosporaceae</taxon>
        <taxon>Alternaria</taxon>
        <taxon>Alternaria sect. Ulocladioides</taxon>
    </lineage>
</organism>
<sequence length="591" mass="65250">MSRRFGSPTPYDDVEGRRRKQKRYMSRSDEEISEEMDTGGLSYRAGWPTLQPLPLDTVSEGTRTHIPDAPERLEEVKSILATQDLLFTTGISYNFTYRIPRDAGEEDDMSQYLTLLFTVDMSNHRHKVENTIMRIRTRFRDHESTAAVHIECLDYRARNSLTSFAIRHTEVDVHNQWGATLPIVLSSLGKHEWLTVELLRRGLMDQDSKDCQPTIVITTPTARDSKWSKTVVPSILAGISDTAPGFAIEILFGVTILLGRKQYPASAVVDSTSYVKNLRMGFSLGLSNDNRGCIVSRTSNGALGVGNKTLDAAPQQMLSPATLDHHGHLGTLQKVLKELSAQAADGVEEARTKFKEMDEEYKKCDKFARGIGHVYAGSGRRTVTANKYATDEDTGKSKEKKKTMQATYPFPLDWALIRLDRVHERDVINHLPDVKLPRNVTSNLVSGKRCHQWTTFNVSKEDVRVAKYGRTSGWTLGSINACLIAINPKSDAEIAGVYGFSMETVGACFGVANSRGAEAFLESGDPGSILVHDGSGTQLGLLFGVTSGGQGMAMPLDLVFQDIKKITGKAVTDPPYVAPKLVGLAKYELAE</sequence>
<proteinExistence type="predicted"/>
<dbReference type="EMBL" id="CAJRGZ010000019">
    <property type="protein sequence ID" value="CAG5160220.1"/>
    <property type="molecule type" value="Genomic_DNA"/>
</dbReference>
<name>A0A8J2I3A1_9PLEO</name>